<gene>
    <name evidence="1" type="ORF">FRZ61_37280</name>
</gene>
<protein>
    <submittedName>
        <fullName evidence="1">Uncharacterized protein</fullName>
    </submittedName>
</protein>
<name>A0A5J6N1Y3_9PROT</name>
<evidence type="ECO:0000313" key="1">
    <source>
        <dbReference type="EMBL" id="QEX23789.1"/>
    </source>
</evidence>
<accession>A0A5J6N1Y3</accession>
<sequence length="132" mass="14233">MIVTIDPQGELRQPDLHDGTVQGLELQAGNGLRVALRDVAGQAYRLQLKGVRRLLCNDFREGNIILSLSIASRMPPDRGLLRRLLGGTKDEDRLVAEAAQAIAEGRLALVAIDPSYGCELTALCESAEIEAA</sequence>
<keyword evidence="2" id="KW-1185">Reference proteome</keyword>
<evidence type="ECO:0000313" key="2">
    <source>
        <dbReference type="Proteomes" id="UP000325797"/>
    </source>
</evidence>
<dbReference type="EMBL" id="CP042582">
    <property type="protein sequence ID" value="QEX23789.1"/>
    <property type="molecule type" value="Genomic_DNA"/>
</dbReference>
<dbReference type="Proteomes" id="UP000325797">
    <property type="component" value="Chromosome"/>
</dbReference>
<dbReference type="OrthoDB" id="7376442at2"/>
<dbReference type="RefSeq" id="WP_151119129.1">
    <property type="nucleotide sequence ID" value="NZ_CP042582.1"/>
</dbReference>
<reference evidence="1 2" key="1">
    <citation type="submission" date="2019-08" db="EMBL/GenBank/DDBJ databases">
        <title>Hyperibacter terrae gen. nov., sp. nov. and Hyperibacter viscosus sp. nov., two new members in the family Rhodospirillaceae isolated from the rhizosphere of Hypericum perforatum.</title>
        <authorList>
            <person name="Noviana Z."/>
        </authorList>
    </citation>
    <scope>NUCLEOTIDE SEQUENCE [LARGE SCALE GENOMIC DNA]</scope>
    <source>
        <strain evidence="1 2">R5959</strain>
    </source>
</reference>
<organism evidence="1 2">
    <name type="scientific">Hypericibacter adhaerens</name>
    <dbReference type="NCBI Taxonomy" id="2602016"/>
    <lineage>
        <taxon>Bacteria</taxon>
        <taxon>Pseudomonadati</taxon>
        <taxon>Pseudomonadota</taxon>
        <taxon>Alphaproteobacteria</taxon>
        <taxon>Rhodospirillales</taxon>
        <taxon>Dongiaceae</taxon>
        <taxon>Hypericibacter</taxon>
    </lineage>
</organism>
<dbReference type="AlphaFoldDB" id="A0A5J6N1Y3"/>
<dbReference type="KEGG" id="hadh:FRZ61_37280"/>
<proteinExistence type="predicted"/>